<comment type="caution">
    <text evidence="2">The sequence shown here is derived from an EMBL/GenBank/DDBJ whole genome shotgun (WGS) entry which is preliminary data.</text>
</comment>
<keyword evidence="3" id="KW-1185">Reference proteome</keyword>
<feature type="domain" description="Transposable element P transposase-like GTP-binding insertion" evidence="1">
    <location>
        <begin position="23"/>
        <end position="141"/>
    </location>
</feature>
<sequence length="444" mass="51962">MWKLYCAPYESNKEIIFFSDAPHSIKNVRNKLHDKKILRVSPNQHPINWNFYNVVHKLDQSQSPLVPTRACPKITQRHLKLDNFSKMTVKFATQVLSNSMAKAIHFYREHQHIEELKYSEETEKFTSIFNSVFDALNRRYPAEGIRSSSKDIQVLEESISWLNDWESHVIKGNIKKDEFLTNSTANGLRVTMKSTIDLSKYLLETCGFKYVLTNKMNQDRFEQFSVQYANRLVQMIILHVHPSYKFEGIINSEPSERQIKINRLKQLLDSMVEESDWNSNVDLAFQDHTYSTKIKVAAKECVLYYICGYVSKQIQKHTKCNVSLSAFKGTDWDAQLPVAALTNLKSKGYLLYPNKHFFKLITAIEEGFVKFAQDPEVFNKTIDYVIIEHNNLLTFPCNIHKTEIMTTIFQYYITMRIKQFTLIQNKEVKQKSFKKKKLSKLVST</sequence>
<gene>
    <name evidence="2" type="ORF">FWK35_00031278</name>
</gene>
<evidence type="ECO:0000313" key="3">
    <source>
        <dbReference type="Proteomes" id="UP000478052"/>
    </source>
</evidence>
<evidence type="ECO:0000259" key="1">
    <source>
        <dbReference type="Pfam" id="PF21788"/>
    </source>
</evidence>
<dbReference type="Proteomes" id="UP000478052">
    <property type="component" value="Unassembled WGS sequence"/>
</dbReference>
<evidence type="ECO:0000313" key="2">
    <source>
        <dbReference type="EMBL" id="KAF0704077.1"/>
    </source>
</evidence>
<dbReference type="EMBL" id="VUJU01013663">
    <property type="protein sequence ID" value="KAF0704077.1"/>
    <property type="molecule type" value="Genomic_DNA"/>
</dbReference>
<accession>A0A6G0VQ39</accession>
<protein>
    <recommendedName>
        <fullName evidence="1">Transposable element P transposase-like GTP-binding insertion domain-containing protein</fullName>
    </recommendedName>
</protein>
<dbReference type="OrthoDB" id="6584391at2759"/>
<reference evidence="2 3" key="1">
    <citation type="submission" date="2019-08" db="EMBL/GenBank/DDBJ databases">
        <title>Whole genome of Aphis craccivora.</title>
        <authorList>
            <person name="Voronova N.V."/>
            <person name="Shulinski R.S."/>
            <person name="Bandarenka Y.V."/>
            <person name="Zhorov D.G."/>
            <person name="Warner D."/>
        </authorList>
    </citation>
    <scope>NUCLEOTIDE SEQUENCE [LARGE SCALE GENOMIC DNA]</scope>
    <source>
        <strain evidence="2">180601</strain>
        <tissue evidence="2">Whole Body</tissue>
    </source>
</reference>
<dbReference type="AlphaFoldDB" id="A0A6G0VQ39"/>
<name>A0A6G0VQ39_APHCR</name>
<dbReference type="InterPro" id="IPR048366">
    <property type="entry name" value="TNP-like_GBD"/>
</dbReference>
<proteinExistence type="predicted"/>
<dbReference type="Pfam" id="PF21788">
    <property type="entry name" value="TNP-like_GBD"/>
    <property type="match status" value="1"/>
</dbReference>
<organism evidence="2 3">
    <name type="scientific">Aphis craccivora</name>
    <name type="common">Cowpea aphid</name>
    <dbReference type="NCBI Taxonomy" id="307492"/>
    <lineage>
        <taxon>Eukaryota</taxon>
        <taxon>Metazoa</taxon>
        <taxon>Ecdysozoa</taxon>
        <taxon>Arthropoda</taxon>
        <taxon>Hexapoda</taxon>
        <taxon>Insecta</taxon>
        <taxon>Pterygota</taxon>
        <taxon>Neoptera</taxon>
        <taxon>Paraneoptera</taxon>
        <taxon>Hemiptera</taxon>
        <taxon>Sternorrhyncha</taxon>
        <taxon>Aphidomorpha</taxon>
        <taxon>Aphidoidea</taxon>
        <taxon>Aphididae</taxon>
        <taxon>Aphidini</taxon>
        <taxon>Aphis</taxon>
        <taxon>Aphis</taxon>
    </lineage>
</organism>